<proteinExistence type="inferred from homology"/>
<dbReference type="GO" id="GO:0004439">
    <property type="term" value="F:phosphatidylinositol-4,5-bisphosphate 5-phosphatase activity"/>
    <property type="evidence" value="ECO:0007669"/>
    <property type="project" value="TreeGrafter"/>
</dbReference>
<feature type="non-terminal residue" evidence="4">
    <location>
        <position position="1"/>
    </location>
</feature>
<dbReference type="InterPro" id="IPR046985">
    <property type="entry name" value="IP5"/>
</dbReference>
<dbReference type="SUPFAM" id="SSF56219">
    <property type="entry name" value="DNase I-like"/>
    <property type="match status" value="1"/>
</dbReference>
<dbReference type="InterPro" id="IPR000300">
    <property type="entry name" value="IPPc"/>
</dbReference>
<evidence type="ECO:0000313" key="4">
    <source>
        <dbReference type="EMBL" id="JAS65612.1"/>
    </source>
</evidence>
<feature type="domain" description="Inositol polyphosphate-related phosphatase" evidence="3">
    <location>
        <begin position="3"/>
        <end position="70"/>
    </location>
</feature>
<sequence>RLAFRDFQELPIKFPPTFKFIPCTQKYNDKRRPAWTDRILYRTCEPETVKGTLYNHYPNTTGSDHHPVMAKFKVKTKGLSPDMKVEFLDKLEQDEDGSYTAYYRITNREEARPNPDDHYDDWIGIFRDYFPDFDAYTTYVYTDTGSELVHEDDDFLYFAVKFHYTAFKSSNSYYLIYFQNHCNDVVSI</sequence>
<protein>
    <submittedName>
        <fullName evidence="4">Uncharacterized protein</fullName>
    </submittedName>
</protein>
<name>A0A1B6GT61_9HEMI</name>
<dbReference type="InterPro" id="IPR041611">
    <property type="entry name" value="SKICH"/>
</dbReference>
<dbReference type="Pfam" id="PF22669">
    <property type="entry name" value="Exo_endo_phos2"/>
    <property type="match status" value="1"/>
</dbReference>
<dbReference type="GO" id="GO:0046856">
    <property type="term" value="P:phosphatidylinositol dephosphorylation"/>
    <property type="evidence" value="ECO:0007669"/>
    <property type="project" value="InterPro"/>
</dbReference>
<reference evidence="4" key="1">
    <citation type="submission" date="2015-11" db="EMBL/GenBank/DDBJ databases">
        <title>De novo transcriptome assembly of four potential Pierce s Disease insect vectors from Arizona vineyards.</title>
        <authorList>
            <person name="Tassone E.E."/>
        </authorList>
    </citation>
    <scope>NUCLEOTIDE SEQUENCE</scope>
</reference>
<accession>A0A1B6GT61</accession>
<dbReference type="AlphaFoldDB" id="A0A1B6GT61"/>
<dbReference type="EMBL" id="GECZ01004157">
    <property type="protein sequence ID" value="JAS65612.1"/>
    <property type="molecule type" value="Transcribed_RNA"/>
</dbReference>
<evidence type="ECO:0000256" key="1">
    <source>
        <dbReference type="ARBA" id="ARBA00005910"/>
    </source>
</evidence>
<gene>
    <name evidence="4" type="ORF">g.47122</name>
</gene>
<evidence type="ECO:0000259" key="3">
    <source>
        <dbReference type="Pfam" id="PF22669"/>
    </source>
</evidence>
<feature type="non-terminal residue" evidence="4">
    <location>
        <position position="188"/>
    </location>
</feature>
<dbReference type="Gene3D" id="2.60.40.2840">
    <property type="match status" value="1"/>
</dbReference>
<dbReference type="InterPro" id="IPR036691">
    <property type="entry name" value="Endo/exonu/phosph_ase_sf"/>
</dbReference>
<dbReference type="PANTHER" id="PTHR11200">
    <property type="entry name" value="INOSITOL 5-PHOSPHATASE"/>
    <property type="match status" value="1"/>
</dbReference>
<dbReference type="Pfam" id="PF17751">
    <property type="entry name" value="SKICH"/>
    <property type="match status" value="1"/>
</dbReference>
<evidence type="ECO:0000259" key="2">
    <source>
        <dbReference type="Pfam" id="PF17751"/>
    </source>
</evidence>
<dbReference type="Gene3D" id="3.60.10.10">
    <property type="entry name" value="Endonuclease/exonuclease/phosphatase"/>
    <property type="match status" value="1"/>
</dbReference>
<organism evidence="4">
    <name type="scientific">Cuerna arida</name>
    <dbReference type="NCBI Taxonomy" id="1464854"/>
    <lineage>
        <taxon>Eukaryota</taxon>
        <taxon>Metazoa</taxon>
        <taxon>Ecdysozoa</taxon>
        <taxon>Arthropoda</taxon>
        <taxon>Hexapoda</taxon>
        <taxon>Insecta</taxon>
        <taxon>Pterygota</taxon>
        <taxon>Neoptera</taxon>
        <taxon>Paraneoptera</taxon>
        <taxon>Hemiptera</taxon>
        <taxon>Auchenorrhyncha</taxon>
        <taxon>Membracoidea</taxon>
        <taxon>Cicadellidae</taxon>
        <taxon>Cicadellinae</taxon>
        <taxon>Proconiini</taxon>
        <taxon>Cuerna</taxon>
    </lineage>
</organism>
<feature type="domain" description="SKICH" evidence="2">
    <location>
        <begin position="113"/>
        <end position="186"/>
    </location>
</feature>
<comment type="similarity">
    <text evidence="1">Belongs to the inositol 1,4,5-trisphosphate 5-phosphatase type II family.</text>
</comment>